<dbReference type="AlphaFoldDB" id="A0A2T5BVN2"/>
<name>A0A2T5BVN2_9RHOB</name>
<dbReference type="GO" id="GO:0004563">
    <property type="term" value="F:beta-N-acetylhexosaminidase activity"/>
    <property type="evidence" value="ECO:0007669"/>
    <property type="project" value="UniProtKB-EC"/>
</dbReference>
<sequence length="336" mass="35778">MSGAAAACILGCAGPSLSVEEAAFFADLRPFGFILFARNIETPGQVRRLTSDLRTVAGHEAPILIDQEGGRVQRMGPPHWRAWLPALEQALAAGQQAARVLYLRNRLIAAELRAVGLDVNCAPLADVARPETHKILKNRCYGFDAATVIAGARATAEGLLAGGVLPVLKHIPGHGRAVVDSHLDLPRVSAPRSALEEDFAPFRALADLPMAMTAHIVFDAIDPCAPVTVSPAGIRLIREEIGFDGLLMSDDLSMEALRGSLAVRTRAALDAGCDVVLHCNGNLNEMQQIAAEAGPLQADAVRRAYNALDRRQPVDDADLGQMEAELCAILRPHAHG</sequence>
<dbReference type="EC" id="3.2.1.52" evidence="3"/>
<gene>
    <name evidence="7" type="ORF">C8N32_102166</name>
</gene>
<evidence type="ECO:0000256" key="2">
    <source>
        <dbReference type="ARBA" id="ARBA00005336"/>
    </source>
</evidence>
<dbReference type="SUPFAM" id="SSF51445">
    <property type="entry name" value="(Trans)glycosidases"/>
    <property type="match status" value="1"/>
</dbReference>
<evidence type="ECO:0000256" key="5">
    <source>
        <dbReference type="ARBA" id="ARBA00023295"/>
    </source>
</evidence>
<dbReference type="GO" id="GO:0005975">
    <property type="term" value="P:carbohydrate metabolic process"/>
    <property type="evidence" value="ECO:0007669"/>
    <property type="project" value="InterPro"/>
</dbReference>
<keyword evidence="5" id="KW-0326">Glycosidase</keyword>
<dbReference type="Pfam" id="PF00933">
    <property type="entry name" value="Glyco_hydro_3"/>
    <property type="match status" value="1"/>
</dbReference>
<dbReference type="InterPro" id="IPR017853">
    <property type="entry name" value="GH"/>
</dbReference>
<dbReference type="InterPro" id="IPR036962">
    <property type="entry name" value="Glyco_hydro_3_N_sf"/>
</dbReference>
<reference evidence="7 8" key="1">
    <citation type="submission" date="2018-04" db="EMBL/GenBank/DDBJ databases">
        <title>Genomic Encyclopedia of Archaeal and Bacterial Type Strains, Phase II (KMG-II): from individual species to whole genera.</title>
        <authorList>
            <person name="Goeker M."/>
        </authorList>
    </citation>
    <scope>NUCLEOTIDE SEQUENCE [LARGE SCALE GENOMIC DNA]</scope>
    <source>
        <strain evidence="7 8">DSM 18064</strain>
    </source>
</reference>
<comment type="catalytic activity">
    <reaction evidence="1">
        <text>Hydrolysis of terminal non-reducing N-acetyl-D-hexosamine residues in N-acetyl-beta-D-hexosaminides.</text>
        <dbReference type="EC" id="3.2.1.52"/>
    </reaction>
</comment>
<evidence type="ECO:0000256" key="1">
    <source>
        <dbReference type="ARBA" id="ARBA00001231"/>
    </source>
</evidence>
<keyword evidence="8" id="KW-1185">Reference proteome</keyword>
<proteinExistence type="inferred from homology"/>
<dbReference type="PANTHER" id="PTHR30480">
    <property type="entry name" value="BETA-HEXOSAMINIDASE-RELATED"/>
    <property type="match status" value="1"/>
</dbReference>
<comment type="similarity">
    <text evidence="2">Belongs to the glycosyl hydrolase 3 family.</text>
</comment>
<organism evidence="7 8">
    <name type="scientific">Rhodovulum imhoffii</name>
    <dbReference type="NCBI Taxonomy" id="365340"/>
    <lineage>
        <taxon>Bacteria</taxon>
        <taxon>Pseudomonadati</taxon>
        <taxon>Pseudomonadota</taxon>
        <taxon>Alphaproteobacteria</taxon>
        <taxon>Rhodobacterales</taxon>
        <taxon>Paracoccaceae</taxon>
        <taxon>Rhodovulum</taxon>
    </lineage>
</organism>
<dbReference type="InterPro" id="IPR050226">
    <property type="entry name" value="NagZ_Beta-hexosaminidase"/>
</dbReference>
<keyword evidence="4" id="KW-0378">Hydrolase</keyword>
<accession>A0A2T5BVN2</accession>
<evidence type="ECO:0000256" key="3">
    <source>
        <dbReference type="ARBA" id="ARBA00012663"/>
    </source>
</evidence>
<dbReference type="RefSeq" id="WP_107890916.1">
    <property type="nucleotide sequence ID" value="NZ_NHSI01000018.1"/>
</dbReference>
<dbReference type="InterPro" id="IPR019800">
    <property type="entry name" value="Glyco_hydro_3_AS"/>
</dbReference>
<evidence type="ECO:0000256" key="4">
    <source>
        <dbReference type="ARBA" id="ARBA00022801"/>
    </source>
</evidence>
<comment type="caution">
    <text evidence="7">The sequence shown here is derived from an EMBL/GenBank/DDBJ whole genome shotgun (WGS) entry which is preliminary data.</text>
</comment>
<dbReference type="InterPro" id="IPR001764">
    <property type="entry name" value="Glyco_hydro_3_N"/>
</dbReference>
<dbReference type="OrthoDB" id="9786661at2"/>
<protein>
    <recommendedName>
        <fullName evidence="3">beta-N-acetylhexosaminidase</fullName>
        <ecNumber evidence="3">3.2.1.52</ecNumber>
    </recommendedName>
</protein>
<dbReference type="Gene3D" id="3.20.20.300">
    <property type="entry name" value="Glycoside hydrolase, family 3, N-terminal domain"/>
    <property type="match status" value="1"/>
</dbReference>
<dbReference type="PROSITE" id="PS00775">
    <property type="entry name" value="GLYCOSYL_HYDROL_F3"/>
    <property type="match status" value="1"/>
</dbReference>
<evidence type="ECO:0000313" key="7">
    <source>
        <dbReference type="EMBL" id="PTN03639.1"/>
    </source>
</evidence>
<evidence type="ECO:0000259" key="6">
    <source>
        <dbReference type="Pfam" id="PF00933"/>
    </source>
</evidence>
<feature type="domain" description="Glycoside hydrolase family 3 N-terminal" evidence="6">
    <location>
        <begin position="32"/>
        <end position="291"/>
    </location>
</feature>
<dbReference type="Proteomes" id="UP000243859">
    <property type="component" value="Unassembled WGS sequence"/>
</dbReference>
<dbReference type="GO" id="GO:0009254">
    <property type="term" value="P:peptidoglycan turnover"/>
    <property type="evidence" value="ECO:0007669"/>
    <property type="project" value="TreeGrafter"/>
</dbReference>
<dbReference type="EMBL" id="QAAA01000002">
    <property type="protein sequence ID" value="PTN03639.1"/>
    <property type="molecule type" value="Genomic_DNA"/>
</dbReference>
<evidence type="ECO:0000313" key="8">
    <source>
        <dbReference type="Proteomes" id="UP000243859"/>
    </source>
</evidence>
<dbReference type="PANTHER" id="PTHR30480:SF13">
    <property type="entry name" value="BETA-HEXOSAMINIDASE"/>
    <property type="match status" value="1"/>
</dbReference>